<dbReference type="GO" id="GO:0071914">
    <property type="term" value="C:prominosome"/>
    <property type="evidence" value="ECO:0007669"/>
    <property type="project" value="TreeGrafter"/>
</dbReference>
<dbReference type="Pfam" id="PF05478">
    <property type="entry name" value="Prominin"/>
    <property type="match status" value="1"/>
</dbReference>
<dbReference type="Proteomes" id="UP000314294">
    <property type="component" value="Unassembled WGS sequence"/>
</dbReference>
<dbReference type="GO" id="GO:0031528">
    <property type="term" value="C:microvillus membrane"/>
    <property type="evidence" value="ECO:0007669"/>
    <property type="project" value="UniProtKB-SubCell"/>
</dbReference>
<protein>
    <submittedName>
        <fullName evidence="8">Prominin-1-A</fullName>
    </submittedName>
</protein>
<dbReference type="PANTHER" id="PTHR22730:SF3">
    <property type="entry name" value="PROMININ-1"/>
    <property type="match status" value="1"/>
</dbReference>
<feature type="transmembrane region" description="Helical" evidence="7">
    <location>
        <begin position="72"/>
        <end position="91"/>
    </location>
</feature>
<keyword evidence="4 7" id="KW-1133">Transmembrane helix</keyword>
<dbReference type="GO" id="GO:0015485">
    <property type="term" value="F:cholesterol binding"/>
    <property type="evidence" value="ECO:0007669"/>
    <property type="project" value="TreeGrafter"/>
</dbReference>
<name>A0A4Z2G3Q5_9TELE</name>
<keyword evidence="3 7" id="KW-0812">Transmembrane</keyword>
<keyword evidence="9" id="KW-1185">Reference proteome</keyword>
<evidence type="ECO:0000256" key="2">
    <source>
        <dbReference type="ARBA" id="ARBA00006058"/>
    </source>
</evidence>
<dbReference type="PANTHER" id="PTHR22730">
    <property type="entry name" value="PROMININ PROM PROTEIN"/>
    <property type="match status" value="1"/>
</dbReference>
<accession>A0A4Z2G3Q5</accession>
<comment type="subcellular location">
    <subcellularLocation>
        <location evidence="1">Cell projection</location>
        <location evidence="1">Microvillus membrane</location>
        <topology evidence="1">Multi-pass membrane protein</topology>
    </subcellularLocation>
</comment>
<evidence type="ECO:0000313" key="9">
    <source>
        <dbReference type="Proteomes" id="UP000314294"/>
    </source>
</evidence>
<evidence type="ECO:0000256" key="4">
    <source>
        <dbReference type="ARBA" id="ARBA00022989"/>
    </source>
</evidence>
<dbReference type="OrthoDB" id="6229420at2759"/>
<evidence type="ECO:0000256" key="1">
    <source>
        <dbReference type="ARBA" id="ARBA00004475"/>
    </source>
</evidence>
<sequence length="119" mass="13459">MRFLERTTTDLPNKVLAVLDAIEAAQYLISQNATHLINRLALEVAPCKPFSNMLDTVEIMTCSFLVDSMNTFWMGLGCSTLFLLPSIILAVKLAKFYRRMDTEDVYDDSSVSGTWHFTL</sequence>
<dbReference type="GO" id="GO:0009986">
    <property type="term" value="C:cell surface"/>
    <property type="evidence" value="ECO:0007669"/>
    <property type="project" value="TreeGrafter"/>
</dbReference>
<comment type="caution">
    <text evidence="8">The sequence shown here is derived from an EMBL/GenBank/DDBJ whole genome shotgun (WGS) entry which is preliminary data.</text>
</comment>
<evidence type="ECO:0000313" key="8">
    <source>
        <dbReference type="EMBL" id="TNN47951.1"/>
    </source>
</evidence>
<dbReference type="AlphaFoldDB" id="A0A4Z2G3Q5"/>
<dbReference type="InterPro" id="IPR008795">
    <property type="entry name" value="Prominin"/>
</dbReference>
<proteinExistence type="inferred from homology"/>
<reference evidence="8 9" key="1">
    <citation type="submission" date="2019-03" db="EMBL/GenBank/DDBJ databases">
        <title>First draft genome of Liparis tanakae, snailfish: a comprehensive survey of snailfish specific genes.</title>
        <authorList>
            <person name="Kim W."/>
            <person name="Song I."/>
            <person name="Jeong J.-H."/>
            <person name="Kim D."/>
            <person name="Kim S."/>
            <person name="Ryu S."/>
            <person name="Song J.Y."/>
            <person name="Lee S.K."/>
        </authorList>
    </citation>
    <scope>NUCLEOTIDE SEQUENCE [LARGE SCALE GENOMIC DNA]</scope>
    <source>
        <tissue evidence="8">Muscle</tissue>
    </source>
</reference>
<comment type="similarity">
    <text evidence="2">Belongs to the prominin family.</text>
</comment>
<keyword evidence="6" id="KW-0325">Glycoprotein</keyword>
<keyword evidence="5 7" id="KW-0472">Membrane</keyword>
<dbReference type="GO" id="GO:0005929">
    <property type="term" value="C:cilium"/>
    <property type="evidence" value="ECO:0007669"/>
    <property type="project" value="TreeGrafter"/>
</dbReference>
<dbReference type="EMBL" id="SRLO01000718">
    <property type="protein sequence ID" value="TNN47951.1"/>
    <property type="molecule type" value="Genomic_DNA"/>
</dbReference>
<evidence type="ECO:0000256" key="6">
    <source>
        <dbReference type="ARBA" id="ARBA00023180"/>
    </source>
</evidence>
<organism evidence="8 9">
    <name type="scientific">Liparis tanakae</name>
    <name type="common">Tanaka's snailfish</name>
    <dbReference type="NCBI Taxonomy" id="230148"/>
    <lineage>
        <taxon>Eukaryota</taxon>
        <taxon>Metazoa</taxon>
        <taxon>Chordata</taxon>
        <taxon>Craniata</taxon>
        <taxon>Vertebrata</taxon>
        <taxon>Euteleostomi</taxon>
        <taxon>Actinopterygii</taxon>
        <taxon>Neopterygii</taxon>
        <taxon>Teleostei</taxon>
        <taxon>Neoteleostei</taxon>
        <taxon>Acanthomorphata</taxon>
        <taxon>Eupercaria</taxon>
        <taxon>Perciformes</taxon>
        <taxon>Cottioidei</taxon>
        <taxon>Cottales</taxon>
        <taxon>Liparidae</taxon>
        <taxon>Liparis</taxon>
    </lineage>
</organism>
<gene>
    <name evidence="8" type="primary">prom1a_2</name>
    <name evidence="8" type="ORF">EYF80_041844</name>
</gene>
<evidence type="ECO:0000256" key="7">
    <source>
        <dbReference type="SAM" id="Phobius"/>
    </source>
</evidence>
<evidence type="ECO:0000256" key="5">
    <source>
        <dbReference type="ARBA" id="ARBA00023136"/>
    </source>
</evidence>
<evidence type="ECO:0000256" key="3">
    <source>
        <dbReference type="ARBA" id="ARBA00022692"/>
    </source>
</evidence>
<dbReference type="GO" id="GO:0016324">
    <property type="term" value="C:apical plasma membrane"/>
    <property type="evidence" value="ECO:0007669"/>
    <property type="project" value="TreeGrafter"/>
</dbReference>